<feature type="coiled-coil region" evidence="1">
    <location>
        <begin position="1"/>
        <end position="56"/>
    </location>
</feature>
<gene>
    <name evidence="2" type="ORF">PHYBLDRAFT_150020</name>
</gene>
<dbReference type="EMBL" id="KV440993">
    <property type="protein sequence ID" value="OAD69022.1"/>
    <property type="molecule type" value="Genomic_DNA"/>
</dbReference>
<keyword evidence="1" id="KW-0175">Coiled coil</keyword>
<accession>A0A162TJ81</accession>
<evidence type="ECO:0000256" key="1">
    <source>
        <dbReference type="SAM" id="Coils"/>
    </source>
</evidence>
<dbReference type="AlphaFoldDB" id="A0A162TJ81"/>
<dbReference type="VEuPathDB" id="FungiDB:PHYBLDRAFT_150020"/>
<sequence>MERFKLIIEGLRDEVAKANTRIEELLVERRQYLIEFRAKEEKIVSLENKIKELEAGTPESKTNG</sequence>
<name>A0A162TJ81_PHYB8</name>
<dbReference type="Proteomes" id="UP000077315">
    <property type="component" value="Unassembled WGS sequence"/>
</dbReference>
<organism evidence="2 3">
    <name type="scientific">Phycomyces blakesleeanus (strain ATCC 8743b / DSM 1359 / FGSC 10004 / NBRC 33097 / NRRL 1555)</name>
    <dbReference type="NCBI Taxonomy" id="763407"/>
    <lineage>
        <taxon>Eukaryota</taxon>
        <taxon>Fungi</taxon>
        <taxon>Fungi incertae sedis</taxon>
        <taxon>Mucoromycota</taxon>
        <taxon>Mucoromycotina</taxon>
        <taxon>Mucoromycetes</taxon>
        <taxon>Mucorales</taxon>
        <taxon>Phycomycetaceae</taxon>
        <taxon>Phycomyces</taxon>
    </lineage>
</organism>
<dbReference type="InParanoid" id="A0A162TJ81"/>
<evidence type="ECO:0000313" key="2">
    <source>
        <dbReference type="EMBL" id="OAD69022.1"/>
    </source>
</evidence>
<dbReference type="GeneID" id="28993287"/>
<reference evidence="3" key="1">
    <citation type="submission" date="2015-06" db="EMBL/GenBank/DDBJ databases">
        <title>Expansion of signal transduction pathways in fungi by whole-genome duplication.</title>
        <authorList>
            <consortium name="DOE Joint Genome Institute"/>
            <person name="Corrochano L.M."/>
            <person name="Kuo A."/>
            <person name="Marcet-Houben M."/>
            <person name="Polaino S."/>
            <person name="Salamov A."/>
            <person name="Villalobos J.M."/>
            <person name="Alvarez M.I."/>
            <person name="Avalos J."/>
            <person name="Benito E.P."/>
            <person name="Benoit I."/>
            <person name="Burger G."/>
            <person name="Camino L.P."/>
            <person name="Canovas D."/>
            <person name="Cerda-Olmedo E."/>
            <person name="Cheng J.-F."/>
            <person name="Dominguez A."/>
            <person name="Elias M."/>
            <person name="Eslava A.P."/>
            <person name="Glaser F."/>
            <person name="Grimwood J."/>
            <person name="Gutierrez G."/>
            <person name="Heitman J."/>
            <person name="Henrissat B."/>
            <person name="Iturriaga E.A."/>
            <person name="Lang B.F."/>
            <person name="Lavin J.L."/>
            <person name="Lee S."/>
            <person name="Li W."/>
            <person name="Lindquist E."/>
            <person name="Lopez-Garcia S."/>
            <person name="Luque E.M."/>
            <person name="Marcos A.T."/>
            <person name="Martin J."/>
            <person name="McCluskey K."/>
            <person name="Medina H.R."/>
            <person name="Miralles-Duran A."/>
            <person name="Miyazaki A."/>
            <person name="Munoz-Torres E."/>
            <person name="Oguiza J.A."/>
            <person name="Ohm R."/>
            <person name="Olmedo M."/>
            <person name="Orejas M."/>
            <person name="Ortiz-Castellanos L."/>
            <person name="Pisabarro A.G."/>
            <person name="Rodriguez-Romero J."/>
            <person name="Ruiz-Herrera J."/>
            <person name="Ruiz-Vazquez R."/>
            <person name="Sanz C."/>
            <person name="Schackwitz W."/>
            <person name="Schmutz J."/>
            <person name="Shahriari M."/>
            <person name="Shelest E."/>
            <person name="Silva-Franco F."/>
            <person name="Soanes D."/>
            <person name="Syed K."/>
            <person name="Tagua V.G."/>
            <person name="Talbot N.J."/>
            <person name="Thon M."/>
            <person name="De vries R.P."/>
            <person name="Wiebenga A."/>
            <person name="Yadav J.S."/>
            <person name="Braun E.L."/>
            <person name="Baker S."/>
            <person name="Garre V."/>
            <person name="Horwitz B."/>
            <person name="Torres-Martinez S."/>
            <person name="Idnurm A."/>
            <person name="Herrera-Estrella A."/>
            <person name="Gabaldon T."/>
            <person name="Grigoriev I.V."/>
        </authorList>
    </citation>
    <scope>NUCLEOTIDE SEQUENCE [LARGE SCALE GENOMIC DNA]</scope>
    <source>
        <strain evidence="3">NRRL 1555(-)</strain>
    </source>
</reference>
<dbReference type="RefSeq" id="XP_018287062.1">
    <property type="nucleotide sequence ID" value="XM_018432381.1"/>
</dbReference>
<proteinExistence type="predicted"/>
<evidence type="ECO:0000313" key="3">
    <source>
        <dbReference type="Proteomes" id="UP000077315"/>
    </source>
</evidence>
<protein>
    <submittedName>
        <fullName evidence="2">Uncharacterized protein</fullName>
    </submittedName>
</protein>
<keyword evidence="3" id="KW-1185">Reference proteome</keyword>